<feature type="signal peptide" evidence="2">
    <location>
        <begin position="1"/>
        <end position="26"/>
    </location>
</feature>
<keyword evidence="1 2" id="KW-0732">Signal</keyword>
<feature type="domain" description="Outer membrane protein beta-barrel" evidence="3">
    <location>
        <begin position="17"/>
        <end position="163"/>
    </location>
</feature>
<dbReference type="InterPro" id="IPR011250">
    <property type="entry name" value="OMP/PagP_B-barrel"/>
</dbReference>
<evidence type="ECO:0000256" key="2">
    <source>
        <dbReference type="SAM" id="SignalP"/>
    </source>
</evidence>
<dbReference type="InterPro" id="IPR027385">
    <property type="entry name" value="Beta-barrel_OMP"/>
</dbReference>
<gene>
    <name evidence="4" type="ORF">FHS30_002138</name>
</gene>
<dbReference type="EMBL" id="JACHXZ010000003">
    <property type="protein sequence ID" value="MBB3168930.1"/>
    <property type="molecule type" value="Genomic_DNA"/>
</dbReference>
<dbReference type="AlphaFoldDB" id="A0A839UQZ9"/>
<feature type="chain" id="PRO_5032377454" description="Outer membrane protein beta-barrel domain-containing protein" evidence="2">
    <location>
        <begin position="27"/>
        <end position="175"/>
    </location>
</feature>
<comment type="caution">
    <text evidence="4">The sequence shown here is derived from an EMBL/GenBank/DDBJ whole genome shotgun (WGS) entry which is preliminary data.</text>
</comment>
<protein>
    <recommendedName>
        <fullName evidence="3">Outer membrane protein beta-barrel domain-containing protein</fullName>
    </recommendedName>
</protein>
<evidence type="ECO:0000313" key="4">
    <source>
        <dbReference type="EMBL" id="MBB3168930.1"/>
    </source>
</evidence>
<evidence type="ECO:0000256" key="1">
    <source>
        <dbReference type="ARBA" id="ARBA00022729"/>
    </source>
</evidence>
<evidence type="ECO:0000313" key="5">
    <source>
        <dbReference type="Proteomes" id="UP000559987"/>
    </source>
</evidence>
<dbReference type="Pfam" id="PF13505">
    <property type="entry name" value="OMP_b-brl"/>
    <property type="match status" value="1"/>
</dbReference>
<evidence type="ECO:0000259" key="3">
    <source>
        <dbReference type="Pfam" id="PF13505"/>
    </source>
</evidence>
<organism evidence="4 5">
    <name type="scientific">Simiduia aestuariiviva</name>
    <dbReference type="NCBI Taxonomy" id="1510459"/>
    <lineage>
        <taxon>Bacteria</taxon>
        <taxon>Pseudomonadati</taxon>
        <taxon>Pseudomonadota</taxon>
        <taxon>Gammaproteobacteria</taxon>
        <taxon>Cellvibrionales</taxon>
        <taxon>Cellvibrionaceae</taxon>
        <taxon>Simiduia</taxon>
    </lineage>
</organism>
<accession>A0A839UQZ9</accession>
<dbReference type="RefSeq" id="WP_183910440.1">
    <property type="nucleotide sequence ID" value="NZ_JACHXZ010000003.1"/>
</dbReference>
<name>A0A839UQZ9_9GAMM</name>
<sequence length="175" mass="18584">MQNITRTLHLMFSVMCLAGLSTLAMADQKASKSATNKAGIYLGIKGIYTDLAPEATENAGGLGVLMAEHYANGLGVEVELNRSQADVNLLDLNTDYTLDTAGLYGVYRSPGALYVKVRGGLLWKRISVGNDSTNKTGFGGGIGGGYDFGTLLLEAEYTYVDKDITQIGVSLIGKF</sequence>
<dbReference type="SUPFAM" id="SSF56925">
    <property type="entry name" value="OMPA-like"/>
    <property type="match status" value="1"/>
</dbReference>
<dbReference type="Proteomes" id="UP000559987">
    <property type="component" value="Unassembled WGS sequence"/>
</dbReference>
<keyword evidence="5" id="KW-1185">Reference proteome</keyword>
<reference evidence="4 5" key="1">
    <citation type="submission" date="2020-08" db="EMBL/GenBank/DDBJ databases">
        <title>Genomic Encyclopedia of Type Strains, Phase III (KMG-III): the genomes of soil and plant-associated and newly described type strains.</title>
        <authorList>
            <person name="Whitman W."/>
        </authorList>
    </citation>
    <scope>NUCLEOTIDE SEQUENCE [LARGE SCALE GENOMIC DNA]</scope>
    <source>
        <strain evidence="4 5">CECT 8571</strain>
    </source>
</reference>
<proteinExistence type="predicted"/>